<dbReference type="AlphaFoldDB" id="A0A2T7CNZ1"/>
<dbReference type="SMART" id="SM00369">
    <property type="entry name" value="LRR_TYP"/>
    <property type="match status" value="3"/>
</dbReference>
<feature type="domain" description="Disease resistance R13L4/SHOC-2-like LRR" evidence="3">
    <location>
        <begin position="71"/>
        <end position="327"/>
    </location>
</feature>
<dbReference type="PANTHER" id="PTHR47186:SF51">
    <property type="entry name" value="NB-ARC DOMAIN-CONTAINING PROTEIN"/>
    <property type="match status" value="1"/>
</dbReference>
<dbReference type="SUPFAM" id="SSF52058">
    <property type="entry name" value="L domain-like"/>
    <property type="match status" value="1"/>
</dbReference>
<sequence length="354" mass="39937">MHDLLRQLAGHLSGEECFCGDILSFRAKPLSKLRRVSISSDKNSLIFPNVDKDHIRVRTLNIRFAKSPGSENTIFRRLSHLRVLNLTGSLIQFIPNSIGNMVHLRSLDLDLTGISYLPESISSLINLQILNLEGCYSLRSLPLGITQLCNLRCIDLRDTPINRVPKGIGLLKNLNDLEGFPIGNSSGNSRMQDGWNLDELDSLLQLRRLDMIKLEKAAHCGVESLLKNKKHLKVLRLWCTEFTYEPYHEEDISRIKNIFEELILPQNLEELVFGGFFGRKFPTWLDGAHLSSVKHLNLINCRSCLYLPPIGQLPNLKYLQIMGASMVTMIGPEFASYTVGNPSCAEAIAFPKLE</sequence>
<evidence type="ECO:0000259" key="3">
    <source>
        <dbReference type="Pfam" id="PF23598"/>
    </source>
</evidence>
<dbReference type="EMBL" id="CM009756">
    <property type="protein sequence ID" value="PUZ45032.1"/>
    <property type="molecule type" value="Genomic_DNA"/>
</dbReference>
<gene>
    <name evidence="4" type="ORF">GQ55_8G187200</name>
</gene>
<evidence type="ECO:0000313" key="4">
    <source>
        <dbReference type="EMBL" id="PUZ45032.1"/>
    </source>
</evidence>
<accession>A0A2T7CNZ1</accession>
<dbReference type="Gramene" id="PUZ45032">
    <property type="protein sequence ID" value="PUZ45032"/>
    <property type="gene ID" value="GQ55_8G187200"/>
</dbReference>
<keyword evidence="5" id="KW-1185">Reference proteome</keyword>
<proteinExistence type="predicted"/>
<evidence type="ECO:0000256" key="2">
    <source>
        <dbReference type="ARBA" id="ARBA00022737"/>
    </source>
</evidence>
<dbReference type="OrthoDB" id="1050628at2759"/>
<dbReference type="InterPro" id="IPR032675">
    <property type="entry name" value="LRR_dom_sf"/>
</dbReference>
<dbReference type="Gene3D" id="3.80.10.10">
    <property type="entry name" value="Ribonuclease Inhibitor"/>
    <property type="match status" value="1"/>
</dbReference>
<dbReference type="PANTHER" id="PTHR47186">
    <property type="entry name" value="LEUCINE-RICH REPEAT-CONTAINING PROTEIN 57"/>
    <property type="match status" value="1"/>
</dbReference>
<reference evidence="4 5" key="1">
    <citation type="submission" date="2018-04" db="EMBL/GenBank/DDBJ databases">
        <title>WGS assembly of Panicum hallii var. hallii HAL2.</title>
        <authorList>
            <person name="Lovell J."/>
            <person name="Jenkins J."/>
            <person name="Lowry D."/>
            <person name="Mamidi S."/>
            <person name="Sreedasyam A."/>
            <person name="Weng X."/>
            <person name="Barry K."/>
            <person name="Bonette J."/>
            <person name="Campitelli B."/>
            <person name="Daum C."/>
            <person name="Gordon S."/>
            <person name="Gould B."/>
            <person name="Lipzen A."/>
            <person name="MacQueen A."/>
            <person name="Palacio-Mejia J."/>
            <person name="Plott C."/>
            <person name="Shakirov E."/>
            <person name="Shu S."/>
            <person name="Yoshinaga Y."/>
            <person name="Zane M."/>
            <person name="Rokhsar D."/>
            <person name="Grimwood J."/>
            <person name="Schmutz J."/>
            <person name="Juenger T."/>
        </authorList>
    </citation>
    <scope>NUCLEOTIDE SEQUENCE [LARGE SCALE GENOMIC DNA]</scope>
    <source>
        <strain evidence="5">cv. HAL2</strain>
    </source>
</reference>
<organism evidence="4 5">
    <name type="scientific">Panicum hallii var. hallii</name>
    <dbReference type="NCBI Taxonomy" id="1504633"/>
    <lineage>
        <taxon>Eukaryota</taxon>
        <taxon>Viridiplantae</taxon>
        <taxon>Streptophyta</taxon>
        <taxon>Embryophyta</taxon>
        <taxon>Tracheophyta</taxon>
        <taxon>Spermatophyta</taxon>
        <taxon>Magnoliopsida</taxon>
        <taxon>Liliopsida</taxon>
        <taxon>Poales</taxon>
        <taxon>Poaceae</taxon>
        <taxon>PACMAD clade</taxon>
        <taxon>Panicoideae</taxon>
        <taxon>Panicodae</taxon>
        <taxon>Paniceae</taxon>
        <taxon>Panicinae</taxon>
        <taxon>Panicum</taxon>
        <taxon>Panicum sect. Panicum</taxon>
    </lineage>
</organism>
<dbReference type="Pfam" id="PF23598">
    <property type="entry name" value="LRR_14"/>
    <property type="match status" value="1"/>
</dbReference>
<keyword evidence="2" id="KW-0677">Repeat</keyword>
<dbReference type="Proteomes" id="UP000244336">
    <property type="component" value="Chromosome 8"/>
</dbReference>
<protein>
    <recommendedName>
        <fullName evidence="3">Disease resistance R13L4/SHOC-2-like LRR domain-containing protein</fullName>
    </recommendedName>
</protein>
<evidence type="ECO:0000313" key="5">
    <source>
        <dbReference type="Proteomes" id="UP000244336"/>
    </source>
</evidence>
<dbReference type="InterPro" id="IPR003591">
    <property type="entry name" value="Leu-rich_rpt_typical-subtyp"/>
</dbReference>
<keyword evidence="1" id="KW-0433">Leucine-rich repeat</keyword>
<dbReference type="InterPro" id="IPR055414">
    <property type="entry name" value="LRR_R13L4/SHOC2-like"/>
</dbReference>
<evidence type="ECO:0000256" key="1">
    <source>
        <dbReference type="ARBA" id="ARBA00022614"/>
    </source>
</evidence>
<name>A0A2T7CNZ1_9POAL</name>